<evidence type="ECO:0000256" key="2">
    <source>
        <dbReference type="ARBA" id="ARBA00022679"/>
    </source>
</evidence>
<organism evidence="12 13">
    <name type="scientific">Stemphylium lycopersici</name>
    <name type="common">Tomato gray leaf spot disease fungus</name>
    <name type="synonym">Thyrospora lycopersici</name>
    <dbReference type="NCBI Taxonomy" id="183478"/>
    <lineage>
        <taxon>Eukaryota</taxon>
        <taxon>Fungi</taxon>
        <taxon>Dikarya</taxon>
        <taxon>Ascomycota</taxon>
        <taxon>Pezizomycotina</taxon>
        <taxon>Dothideomycetes</taxon>
        <taxon>Pleosporomycetidae</taxon>
        <taxon>Pleosporales</taxon>
        <taxon>Pleosporineae</taxon>
        <taxon>Pleosporaceae</taxon>
        <taxon>Stemphylium</taxon>
    </lineage>
</organism>
<evidence type="ECO:0000256" key="9">
    <source>
        <dbReference type="SAM" id="MobiDB-lite"/>
    </source>
</evidence>
<dbReference type="PROSITE" id="PS50994">
    <property type="entry name" value="INTEGRASE"/>
    <property type="match status" value="1"/>
</dbReference>
<dbReference type="Pfam" id="PF17921">
    <property type="entry name" value="Integrase_H2C2"/>
    <property type="match status" value="1"/>
</dbReference>
<dbReference type="GO" id="GO:0003723">
    <property type="term" value="F:RNA binding"/>
    <property type="evidence" value="ECO:0007669"/>
    <property type="project" value="UniProtKB-KW"/>
</dbReference>
<keyword evidence="8" id="KW-0695">RNA-directed DNA polymerase</keyword>
<dbReference type="GO" id="GO:0003964">
    <property type="term" value="F:RNA-directed DNA polymerase activity"/>
    <property type="evidence" value="ECO:0007669"/>
    <property type="project" value="UniProtKB-KW"/>
</dbReference>
<dbReference type="Pfam" id="PF17917">
    <property type="entry name" value="RT_RNaseH"/>
    <property type="match status" value="1"/>
</dbReference>
<evidence type="ECO:0000256" key="7">
    <source>
        <dbReference type="ARBA" id="ARBA00022884"/>
    </source>
</evidence>
<keyword evidence="5" id="KW-0255">Endonuclease</keyword>
<dbReference type="CDD" id="cd01647">
    <property type="entry name" value="RT_LTR"/>
    <property type="match status" value="1"/>
</dbReference>
<feature type="domain" description="Reverse transcriptase" evidence="10">
    <location>
        <begin position="546"/>
        <end position="725"/>
    </location>
</feature>
<evidence type="ECO:0000256" key="3">
    <source>
        <dbReference type="ARBA" id="ARBA00022695"/>
    </source>
</evidence>
<dbReference type="CDD" id="cd09274">
    <property type="entry name" value="RNase_HI_RT_Ty3"/>
    <property type="match status" value="1"/>
</dbReference>
<dbReference type="InterPro" id="IPR041373">
    <property type="entry name" value="RT_RNaseH"/>
</dbReference>
<accession>A0A364MRS9</accession>
<gene>
    <name evidence="12" type="ORF">DDE83_009096</name>
</gene>
<dbReference type="InterPro" id="IPR043128">
    <property type="entry name" value="Rev_trsase/Diguanyl_cyclase"/>
</dbReference>
<dbReference type="InterPro" id="IPR043502">
    <property type="entry name" value="DNA/RNA_pol_sf"/>
</dbReference>
<proteinExistence type="predicted"/>
<dbReference type="Gene3D" id="3.30.70.270">
    <property type="match status" value="2"/>
</dbReference>
<keyword evidence="2" id="KW-0808">Transferase</keyword>
<evidence type="ECO:0000256" key="1">
    <source>
        <dbReference type="ARBA" id="ARBA00012493"/>
    </source>
</evidence>
<evidence type="ECO:0000256" key="8">
    <source>
        <dbReference type="ARBA" id="ARBA00022918"/>
    </source>
</evidence>
<dbReference type="InterPro" id="IPR041588">
    <property type="entry name" value="Integrase_H2C2"/>
</dbReference>
<dbReference type="Gene3D" id="1.10.340.70">
    <property type="match status" value="1"/>
</dbReference>
<evidence type="ECO:0000259" key="11">
    <source>
        <dbReference type="PROSITE" id="PS50994"/>
    </source>
</evidence>
<dbReference type="GO" id="GO:0004519">
    <property type="term" value="F:endonuclease activity"/>
    <property type="evidence" value="ECO:0007669"/>
    <property type="project" value="UniProtKB-KW"/>
</dbReference>
<dbReference type="Gene3D" id="3.10.10.10">
    <property type="entry name" value="HIV Type 1 Reverse Transcriptase, subunit A, domain 1"/>
    <property type="match status" value="1"/>
</dbReference>
<dbReference type="Pfam" id="PF00078">
    <property type="entry name" value="RVT_1"/>
    <property type="match status" value="1"/>
</dbReference>
<dbReference type="FunFam" id="3.30.70.270:FF:000020">
    <property type="entry name" value="Transposon Tf2-6 polyprotein-like Protein"/>
    <property type="match status" value="1"/>
</dbReference>
<dbReference type="GO" id="GO:0015074">
    <property type="term" value="P:DNA integration"/>
    <property type="evidence" value="ECO:0007669"/>
    <property type="project" value="InterPro"/>
</dbReference>
<dbReference type="SUPFAM" id="SSF53098">
    <property type="entry name" value="Ribonuclease H-like"/>
    <property type="match status" value="1"/>
</dbReference>
<feature type="region of interest" description="Disordered" evidence="9">
    <location>
        <begin position="1"/>
        <end position="82"/>
    </location>
</feature>
<keyword evidence="4" id="KW-0540">Nuclease</keyword>
<feature type="region of interest" description="Disordered" evidence="9">
    <location>
        <begin position="119"/>
        <end position="147"/>
    </location>
</feature>
<evidence type="ECO:0000256" key="6">
    <source>
        <dbReference type="ARBA" id="ARBA00022801"/>
    </source>
</evidence>
<feature type="domain" description="Integrase catalytic" evidence="11">
    <location>
        <begin position="1142"/>
        <end position="1305"/>
    </location>
</feature>
<feature type="region of interest" description="Disordered" evidence="9">
    <location>
        <begin position="1016"/>
        <end position="1076"/>
    </location>
</feature>
<feature type="region of interest" description="Disordered" evidence="9">
    <location>
        <begin position="319"/>
        <end position="339"/>
    </location>
</feature>
<dbReference type="PANTHER" id="PTHR37984">
    <property type="entry name" value="PROTEIN CBG26694"/>
    <property type="match status" value="1"/>
</dbReference>
<dbReference type="PANTHER" id="PTHR37984:SF5">
    <property type="entry name" value="PROTEIN NYNRIN-LIKE"/>
    <property type="match status" value="1"/>
</dbReference>
<evidence type="ECO:0000313" key="13">
    <source>
        <dbReference type="Proteomes" id="UP000249619"/>
    </source>
</evidence>
<keyword evidence="6" id="KW-0378">Hydrolase</keyword>
<dbReference type="InterPro" id="IPR001584">
    <property type="entry name" value="Integrase_cat-core"/>
</dbReference>
<dbReference type="EC" id="2.7.7.49" evidence="1"/>
<dbReference type="Gene3D" id="2.40.70.10">
    <property type="entry name" value="Acid Proteases"/>
    <property type="match status" value="1"/>
</dbReference>
<dbReference type="STRING" id="183478.A0A364MRS9"/>
<dbReference type="InterPro" id="IPR036397">
    <property type="entry name" value="RNaseH_sf"/>
</dbReference>
<name>A0A364MRS9_STELY</name>
<evidence type="ECO:0000313" key="12">
    <source>
        <dbReference type="EMBL" id="RAR00530.1"/>
    </source>
</evidence>
<feature type="compositionally biased region" description="Basic and acidic residues" evidence="9">
    <location>
        <begin position="1019"/>
        <end position="1036"/>
    </location>
</feature>
<dbReference type="InterPro" id="IPR050951">
    <property type="entry name" value="Retrovirus_Pol_polyprotein"/>
</dbReference>
<keyword evidence="3" id="KW-0548">Nucleotidyltransferase</keyword>
<dbReference type="InterPro" id="IPR000477">
    <property type="entry name" value="RT_dom"/>
</dbReference>
<dbReference type="FunFam" id="1.10.340.70:FF:000001">
    <property type="entry name" value="Retrovirus-related Pol polyprotein from transposon gypsy-like Protein"/>
    <property type="match status" value="1"/>
</dbReference>
<evidence type="ECO:0000256" key="5">
    <source>
        <dbReference type="ARBA" id="ARBA00022759"/>
    </source>
</evidence>
<evidence type="ECO:0000259" key="10">
    <source>
        <dbReference type="PROSITE" id="PS50878"/>
    </source>
</evidence>
<feature type="compositionally biased region" description="Polar residues" evidence="9">
    <location>
        <begin position="1063"/>
        <end position="1076"/>
    </location>
</feature>
<dbReference type="GO" id="GO:0005634">
    <property type="term" value="C:nucleus"/>
    <property type="evidence" value="ECO:0007669"/>
    <property type="project" value="UniProtKB-ARBA"/>
</dbReference>
<feature type="compositionally biased region" description="Low complexity" evidence="9">
    <location>
        <begin position="59"/>
        <end position="73"/>
    </location>
</feature>
<dbReference type="SUPFAM" id="SSF56672">
    <property type="entry name" value="DNA/RNA polymerases"/>
    <property type="match status" value="1"/>
</dbReference>
<comment type="caution">
    <text evidence="12">The sequence shown here is derived from an EMBL/GenBank/DDBJ whole genome shotgun (WGS) entry which is preliminary data.</text>
</comment>
<keyword evidence="13" id="KW-1185">Reference proteome</keyword>
<dbReference type="OrthoDB" id="3799625at2759"/>
<evidence type="ECO:0000256" key="4">
    <source>
        <dbReference type="ARBA" id="ARBA00022722"/>
    </source>
</evidence>
<reference evidence="13" key="1">
    <citation type="submission" date="2018-05" db="EMBL/GenBank/DDBJ databases">
        <title>Draft genome sequence of Stemphylium lycopersici strain CIDEFI 213.</title>
        <authorList>
            <person name="Medina R."/>
            <person name="Franco M.E.E."/>
            <person name="Lucentini C.G."/>
            <person name="Saparrat M.C.N."/>
            <person name="Balatti P.A."/>
        </authorList>
    </citation>
    <scope>NUCLEOTIDE SEQUENCE [LARGE SCALE GENOMIC DNA]</scope>
    <source>
        <strain evidence="13">CIDEFI 213</strain>
    </source>
</reference>
<sequence>MSSSAVRTSAPARNTRAAVSRGRNTNEVSPARDPSSPRVQTPDVPDHDGPEQPTLEMMDSIPPRSQQPDDSQPTVEGDDPPPEAIARELAELRAWRLIEKDRHELRKLRELKRKVQQGDLPALDEDLDRPQPPPREYGYSNMGAPRPKDPEMFSNRDRQQYNCWVRDCEGIFRGAPRTFETPVQKADFGARFLDETMRTIWETYCSDELRKDPSWSPNWDQMKAVMLDCLGPEAVRRLSAHNALKRIKQRQDQDPNQLLSKLTTLWSELGSQVSEEQRKMDFMGALLPDIQKELLLRDPDDFPTVSTLNTLARYLWNKNRKANTHPDQPGAKTETAPKPTTDRLLHDALYPKPTKLLTVKATIAESEPFEALIDGGSELNLLSARLAKEQDLVVHPLPELLAKGVGGKAIKIYGTTLASIRIVDSRGKEETQNVPFIVADIQRKLALEDAEQFEKTMRDPTSDVYSCLVASVAQSDPERAEVGSLPSQYSEFAGLGSEDDARVLAEKGPQDLAINLLPGAVVPHQPLYNLSRTELALLREYLEEYLARGWIRHSKSPAGAPILFAKKKDGSMRLCVDYRGLNKVTVKNRHPLPLITESLERLATAKFYTKLDVKEAYHRVRIQEGDEWKTAFRTRYGHFEYTVMPFGLTNAPAQFQAYIHQVLAGLVDVTCIVYLDDILIFSDTEEEHVEHVKEVLRRLRKAKLYLKLPKCEWHTRRTEYLGYIITPDGVQIDQDRIKTIQEWPEPRTVRDIRVFIGFMNYYRRFIANFSRLALPLTKLTQKGPEAARGGRLQRKEESQPLSLGEEAKTAFQNLKNSFLDVPILAHFDPSRKTKVEVDASGGAIAGILSQYVPEGDGKGQWRPIDFYSRKLIAAEYNYDTHDQELLAIVKSLKHWRQYLEGIHFELYTDHQNLKWFMETKTLNHRHVRSYIALSGFNFTITHRPGATNPADGPSRRPDYMAEAQKPTQKYNETFVEPMRNLLQLGAESSALVAAVTTRSVERTKEQTTLVEALRKFKKADKTHSPEPRNVEERNETDVDSSCTSDESQDEADQSESERLGTAHTATKNPTTVEEKSQAIQQCHDNPLAGHFGTRRTLEKLQRHYSWKGMRKDVEQYCKDCLICRKSTPARHRPYGLLEPLPIPTRPWEEATMDFITELPPSKLSGVVYDAILVIVCRLTKMAHYVPARADWDGSDLAQAWIREVIRLHGVPKRIISDRGPLMNSKHWDTFLHYLNSRRVLTSAFHPQTDGQTERQNQTLEQYLRCYCTLEQDDWALWISVGEYAYNDSIHSTTGITPFQAYHGMDPRGADWPDMAQGEGESPLALSLAAKVLDLQQECKRKMKAANDYQKSRADQHRAPIPFKYFMRPFWSLTNRKAPFRTQTCQVKTH</sequence>
<keyword evidence="7" id="KW-0694">RNA-binding</keyword>
<dbReference type="InterPro" id="IPR021109">
    <property type="entry name" value="Peptidase_aspartic_dom_sf"/>
</dbReference>
<dbReference type="CDD" id="cd00303">
    <property type="entry name" value="retropepsin_like"/>
    <property type="match status" value="1"/>
</dbReference>
<dbReference type="PROSITE" id="PS50878">
    <property type="entry name" value="RT_POL"/>
    <property type="match status" value="1"/>
</dbReference>
<dbReference type="Gene3D" id="3.30.420.10">
    <property type="entry name" value="Ribonuclease H-like superfamily/Ribonuclease H"/>
    <property type="match status" value="1"/>
</dbReference>
<dbReference type="GO" id="GO:0016787">
    <property type="term" value="F:hydrolase activity"/>
    <property type="evidence" value="ECO:0007669"/>
    <property type="project" value="UniProtKB-KW"/>
</dbReference>
<dbReference type="Proteomes" id="UP000249619">
    <property type="component" value="Unassembled WGS sequence"/>
</dbReference>
<dbReference type="InterPro" id="IPR012337">
    <property type="entry name" value="RNaseH-like_sf"/>
</dbReference>
<protein>
    <recommendedName>
        <fullName evidence="1">RNA-directed DNA polymerase</fullName>
        <ecNumber evidence="1">2.7.7.49</ecNumber>
    </recommendedName>
</protein>
<dbReference type="EMBL" id="QGDH01000362">
    <property type="protein sequence ID" value="RAR00530.1"/>
    <property type="molecule type" value="Genomic_DNA"/>
</dbReference>